<dbReference type="GeneID" id="54356017"/>
<dbReference type="EMBL" id="ML979001">
    <property type="protein sequence ID" value="KAF1923815.1"/>
    <property type="molecule type" value="Genomic_DNA"/>
</dbReference>
<dbReference type="Proteomes" id="UP000800082">
    <property type="component" value="Unassembled WGS sequence"/>
</dbReference>
<dbReference type="Gene3D" id="3.40.50.720">
    <property type="entry name" value="NAD(P)-binding Rossmann-like Domain"/>
    <property type="match status" value="1"/>
</dbReference>
<dbReference type="AlphaFoldDB" id="A0A6A5R6Q3"/>
<gene>
    <name evidence="4" type="ORF">M421DRAFT_95919</name>
</gene>
<evidence type="ECO:0000256" key="1">
    <source>
        <dbReference type="ARBA" id="ARBA00006484"/>
    </source>
</evidence>
<protein>
    <submittedName>
        <fullName evidence="4">NAD(P)-binding protein</fullName>
    </submittedName>
</protein>
<dbReference type="InterPro" id="IPR002347">
    <property type="entry name" value="SDR_fam"/>
</dbReference>
<keyword evidence="2" id="KW-0560">Oxidoreductase</keyword>
<evidence type="ECO:0000313" key="5">
    <source>
        <dbReference type="Proteomes" id="UP000800082"/>
    </source>
</evidence>
<dbReference type="OrthoDB" id="1933717at2759"/>
<dbReference type="SUPFAM" id="SSF51735">
    <property type="entry name" value="NAD(P)-binding Rossmann-fold domains"/>
    <property type="match status" value="1"/>
</dbReference>
<accession>A0A6A5R6Q3</accession>
<sequence length="386" mass="41692">MTSTGSGTASKPARPRSPHFPPHNAPRVWFITRGVSPIAIALAKQVLEHGDYVVAGVVPVEFEKSEDQVEDFKAFLEEVKSTERWRERLRVVGLDARVVGQCQAAVAEAVEAFGRIDVLLCAASEAVIGTVEELAQSSRTISLVDEIFEINFFANVNIIKAVLPVMRERKNGHMIVITGITGHLGTPGLSIYCSSQWAIEGYCDSLAYEIAPFNVKMSIVQASMEVNVLTNRITSVPPMPEYLSEENPAPLARDIFSGILDRLDSIENPRAEDATSPAYSTSTMSPDTAMADSTIGDLLNADTITSLYSPLPAALKSSLIAETVHALTAIGGHDNPPARHIVGSEGVTAVKEKLLTTSEELEDFIEVSHAVDIAKDYRSAEPSAFD</sequence>
<name>A0A6A5R6Q3_9PLEO</name>
<dbReference type="PRINTS" id="PR00081">
    <property type="entry name" value="GDHRDH"/>
</dbReference>
<evidence type="ECO:0000313" key="4">
    <source>
        <dbReference type="EMBL" id="KAF1923815.1"/>
    </source>
</evidence>
<evidence type="ECO:0000256" key="2">
    <source>
        <dbReference type="ARBA" id="ARBA00023002"/>
    </source>
</evidence>
<feature type="region of interest" description="Disordered" evidence="3">
    <location>
        <begin position="1"/>
        <end position="21"/>
    </location>
</feature>
<proteinExistence type="inferred from homology"/>
<evidence type="ECO:0000256" key="3">
    <source>
        <dbReference type="SAM" id="MobiDB-lite"/>
    </source>
</evidence>
<dbReference type="PANTHER" id="PTHR43976">
    <property type="entry name" value="SHORT CHAIN DEHYDROGENASE"/>
    <property type="match status" value="1"/>
</dbReference>
<dbReference type="Pfam" id="PF00106">
    <property type="entry name" value="adh_short"/>
    <property type="match status" value="1"/>
</dbReference>
<dbReference type="RefSeq" id="XP_033444068.1">
    <property type="nucleotide sequence ID" value="XM_033598350.1"/>
</dbReference>
<comment type="similarity">
    <text evidence="1">Belongs to the short-chain dehydrogenases/reductases (SDR) family.</text>
</comment>
<dbReference type="InterPro" id="IPR051911">
    <property type="entry name" value="SDR_oxidoreductase"/>
</dbReference>
<organism evidence="4 5">
    <name type="scientific">Didymella exigua CBS 183.55</name>
    <dbReference type="NCBI Taxonomy" id="1150837"/>
    <lineage>
        <taxon>Eukaryota</taxon>
        <taxon>Fungi</taxon>
        <taxon>Dikarya</taxon>
        <taxon>Ascomycota</taxon>
        <taxon>Pezizomycotina</taxon>
        <taxon>Dothideomycetes</taxon>
        <taxon>Pleosporomycetidae</taxon>
        <taxon>Pleosporales</taxon>
        <taxon>Pleosporineae</taxon>
        <taxon>Didymellaceae</taxon>
        <taxon>Didymella</taxon>
    </lineage>
</organism>
<keyword evidence="5" id="KW-1185">Reference proteome</keyword>
<dbReference type="InterPro" id="IPR036291">
    <property type="entry name" value="NAD(P)-bd_dom_sf"/>
</dbReference>
<dbReference type="GO" id="GO:0016491">
    <property type="term" value="F:oxidoreductase activity"/>
    <property type="evidence" value="ECO:0007669"/>
    <property type="project" value="UniProtKB-KW"/>
</dbReference>
<dbReference type="PANTHER" id="PTHR43976:SF16">
    <property type="entry name" value="SHORT-CHAIN DEHYDROGENASE_REDUCTASE FAMILY PROTEIN"/>
    <property type="match status" value="1"/>
</dbReference>
<reference evidence="4" key="1">
    <citation type="journal article" date="2020" name="Stud. Mycol.">
        <title>101 Dothideomycetes genomes: a test case for predicting lifestyles and emergence of pathogens.</title>
        <authorList>
            <person name="Haridas S."/>
            <person name="Albert R."/>
            <person name="Binder M."/>
            <person name="Bloem J."/>
            <person name="Labutti K."/>
            <person name="Salamov A."/>
            <person name="Andreopoulos B."/>
            <person name="Baker S."/>
            <person name="Barry K."/>
            <person name="Bills G."/>
            <person name="Bluhm B."/>
            <person name="Cannon C."/>
            <person name="Castanera R."/>
            <person name="Culley D."/>
            <person name="Daum C."/>
            <person name="Ezra D."/>
            <person name="Gonzalez J."/>
            <person name="Henrissat B."/>
            <person name="Kuo A."/>
            <person name="Liang C."/>
            <person name="Lipzen A."/>
            <person name="Lutzoni F."/>
            <person name="Magnuson J."/>
            <person name="Mondo S."/>
            <person name="Nolan M."/>
            <person name="Ohm R."/>
            <person name="Pangilinan J."/>
            <person name="Park H.-J."/>
            <person name="Ramirez L."/>
            <person name="Alfaro M."/>
            <person name="Sun H."/>
            <person name="Tritt A."/>
            <person name="Yoshinaga Y."/>
            <person name="Zwiers L.-H."/>
            <person name="Turgeon B."/>
            <person name="Goodwin S."/>
            <person name="Spatafora J."/>
            <person name="Crous P."/>
            <person name="Grigoriev I."/>
        </authorList>
    </citation>
    <scope>NUCLEOTIDE SEQUENCE</scope>
    <source>
        <strain evidence="4">CBS 183.55</strain>
    </source>
</reference>